<sequence>MTYGKSKRTAAPLDDPQLNTDFTYNLDSCVVQGSREDRDTTPTGQGVVERVWITSRPPRLSPGVEPTVTARRTYVMTVMLTHVQGQMIDYGETICKKVCTGGKEVSVNTATAANPNKQASSSPRGQQCD</sequence>
<name>A0AAV0XWH7_9HEMI</name>
<evidence type="ECO:0000313" key="2">
    <source>
        <dbReference type="EMBL" id="CAI6372538.1"/>
    </source>
</evidence>
<feature type="region of interest" description="Disordered" evidence="1">
    <location>
        <begin position="107"/>
        <end position="129"/>
    </location>
</feature>
<organism evidence="2 3">
    <name type="scientific">Macrosiphum euphorbiae</name>
    <name type="common">potato aphid</name>
    <dbReference type="NCBI Taxonomy" id="13131"/>
    <lineage>
        <taxon>Eukaryota</taxon>
        <taxon>Metazoa</taxon>
        <taxon>Ecdysozoa</taxon>
        <taxon>Arthropoda</taxon>
        <taxon>Hexapoda</taxon>
        <taxon>Insecta</taxon>
        <taxon>Pterygota</taxon>
        <taxon>Neoptera</taxon>
        <taxon>Paraneoptera</taxon>
        <taxon>Hemiptera</taxon>
        <taxon>Sternorrhyncha</taxon>
        <taxon>Aphidomorpha</taxon>
        <taxon>Aphidoidea</taxon>
        <taxon>Aphididae</taxon>
        <taxon>Macrosiphini</taxon>
        <taxon>Macrosiphum</taxon>
    </lineage>
</organism>
<keyword evidence="3" id="KW-1185">Reference proteome</keyword>
<proteinExistence type="predicted"/>
<comment type="caution">
    <text evidence="2">The sequence shown here is derived from an EMBL/GenBank/DDBJ whole genome shotgun (WGS) entry which is preliminary data.</text>
</comment>
<reference evidence="2 3" key="1">
    <citation type="submission" date="2023-01" db="EMBL/GenBank/DDBJ databases">
        <authorList>
            <person name="Whitehead M."/>
        </authorList>
    </citation>
    <scope>NUCLEOTIDE SEQUENCE [LARGE SCALE GENOMIC DNA]</scope>
</reference>
<protein>
    <submittedName>
        <fullName evidence="2">Uncharacterized protein</fullName>
    </submittedName>
</protein>
<dbReference type="Proteomes" id="UP001160148">
    <property type="component" value="Unassembled WGS sequence"/>
</dbReference>
<gene>
    <name evidence="2" type="ORF">MEUPH1_LOCUS26393</name>
</gene>
<evidence type="ECO:0000313" key="3">
    <source>
        <dbReference type="Proteomes" id="UP001160148"/>
    </source>
</evidence>
<evidence type="ECO:0000256" key="1">
    <source>
        <dbReference type="SAM" id="MobiDB-lite"/>
    </source>
</evidence>
<dbReference type="AlphaFoldDB" id="A0AAV0XWH7"/>
<dbReference type="EMBL" id="CARXXK010001041">
    <property type="protein sequence ID" value="CAI6372538.1"/>
    <property type="molecule type" value="Genomic_DNA"/>
</dbReference>
<accession>A0AAV0XWH7</accession>